<name>A0A1B6F510_9HEMI</name>
<dbReference type="AlphaFoldDB" id="A0A1B6F510"/>
<organism evidence="1">
    <name type="scientific">Cuerna arida</name>
    <dbReference type="NCBI Taxonomy" id="1464854"/>
    <lineage>
        <taxon>Eukaryota</taxon>
        <taxon>Metazoa</taxon>
        <taxon>Ecdysozoa</taxon>
        <taxon>Arthropoda</taxon>
        <taxon>Hexapoda</taxon>
        <taxon>Insecta</taxon>
        <taxon>Pterygota</taxon>
        <taxon>Neoptera</taxon>
        <taxon>Paraneoptera</taxon>
        <taxon>Hemiptera</taxon>
        <taxon>Auchenorrhyncha</taxon>
        <taxon>Membracoidea</taxon>
        <taxon>Cicadellidae</taxon>
        <taxon>Cicadellinae</taxon>
        <taxon>Proconiini</taxon>
        <taxon>Cuerna</taxon>
    </lineage>
</organism>
<evidence type="ECO:0000313" key="1">
    <source>
        <dbReference type="EMBL" id="JAS45264.1"/>
    </source>
</evidence>
<sequence>IQKNEPVKSLRVPPPVPKLPTSLKQHVNVFETSNCSEEVESLPSVMPVLKTDDKRPVISDPILTATSCKSVSTPVRQAPAAPPIQPPVANIEKIDCTNTSKKSITLNRIASFLKPTNVQGQQKVITPIKKPLSLKNIEISKPIPLSEIE</sequence>
<protein>
    <submittedName>
        <fullName evidence="1">Uncharacterized protein</fullName>
    </submittedName>
</protein>
<dbReference type="EMBL" id="GECZ01024505">
    <property type="protein sequence ID" value="JAS45264.1"/>
    <property type="molecule type" value="Transcribed_RNA"/>
</dbReference>
<proteinExistence type="predicted"/>
<gene>
    <name evidence="1" type="ORF">g.1599</name>
</gene>
<feature type="non-terminal residue" evidence="1">
    <location>
        <position position="1"/>
    </location>
</feature>
<accession>A0A1B6F510</accession>
<reference evidence="1" key="1">
    <citation type="submission" date="2015-11" db="EMBL/GenBank/DDBJ databases">
        <title>De novo transcriptome assembly of four potential Pierce s Disease insect vectors from Arizona vineyards.</title>
        <authorList>
            <person name="Tassone E.E."/>
        </authorList>
    </citation>
    <scope>NUCLEOTIDE SEQUENCE</scope>
</reference>
<feature type="non-terminal residue" evidence="1">
    <location>
        <position position="149"/>
    </location>
</feature>